<sequence length="128" mass="14452">MSDTSQIALIRKLYSAMGDVNTFKSLLADDAEWDITEGFPNGGVYRGLDETVNGFFPFMADFDEFYAKGDEFFESGDHVIVLGHYFALSKRGRRVQSRFAHFWSIRDGKVVRLQQTADTLLIAQALGK</sequence>
<evidence type="ECO:0000313" key="2">
    <source>
        <dbReference type="EMBL" id="POZ86204.1"/>
    </source>
</evidence>
<dbReference type="RefSeq" id="WP_089463452.1">
    <property type="nucleotide sequence ID" value="NZ_CM009576.1"/>
</dbReference>
<dbReference type="Proteomes" id="UP000238655">
    <property type="component" value="Chromosome 2"/>
</dbReference>
<organism evidence="2 3">
    <name type="scientific">Burkholderia contaminans</name>
    <dbReference type="NCBI Taxonomy" id="488447"/>
    <lineage>
        <taxon>Bacteria</taxon>
        <taxon>Pseudomonadati</taxon>
        <taxon>Pseudomonadota</taxon>
        <taxon>Betaproteobacteria</taxon>
        <taxon>Burkholderiales</taxon>
        <taxon>Burkholderiaceae</taxon>
        <taxon>Burkholderia</taxon>
        <taxon>Burkholderia cepacia complex</taxon>
    </lineage>
</organism>
<proteinExistence type="predicted"/>
<dbReference type="PANTHER" id="PTHR41252">
    <property type="entry name" value="BLR2505 PROTEIN"/>
    <property type="match status" value="1"/>
</dbReference>
<reference evidence="2 3" key="1">
    <citation type="submission" date="2018-01" db="EMBL/GenBank/DDBJ databases">
        <title>Successful Treatment of Persistent Burkholderia cepacia Bacteremia with Ceftazidime-Avibactam.</title>
        <authorList>
            <person name="Tamma P."/>
            <person name="Fan Y."/>
            <person name="Bergman Y."/>
            <person name="Sick-Samuels A."/>
            <person name="Hsu A."/>
            <person name="Timp W."/>
            <person name="Simner P."/>
        </authorList>
    </citation>
    <scope>NUCLEOTIDE SEQUENCE [LARGE SCALE GENOMIC DNA]</scope>
    <source>
        <strain evidence="2 3">170816</strain>
    </source>
</reference>
<feature type="domain" description="SnoaL-like" evidence="1">
    <location>
        <begin position="18"/>
        <end position="112"/>
    </location>
</feature>
<dbReference type="Pfam" id="PF12680">
    <property type="entry name" value="SnoaL_2"/>
    <property type="match status" value="1"/>
</dbReference>
<evidence type="ECO:0000259" key="1">
    <source>
        <dbReference type="Pfam" id="PF12680"/>
    </source>
</evidence>
<evidence type="ECO:0000313" key="3">
    <source>
        <dbReference type="Proteomes" id="UP000238655"/>
    </source>
</evidence>
<dbReference type="SUPFAM" id="SSF54427">
    <property type="entry name" value="NTF2-like"/>
    <property type="match status" value="1"/>
</dbReference>
<gene>
    <name evidence="2" type="ORF">C3743_06785</name>
</gene>
<dbReference type="InterPro" id="IPR037401">
    <property type="entry name" value="SnoaL-like"/>
</dbReference>
<name>A0A2S5E4G9_9BURK</name>
<accession>A0A2S5E4G9</accession>
<comment type="caution">
    <text evidence="2">The sequence shown here is derived from an EMBL/GenBank/DDBJ whole genome shotgun (WGS) entry which is preliminary data.</text>
</comment>
<dbReference type="InterPro" id="IPR032710">
    <property type="entry name" value="NTF2-like_dom_sf"/>
</dbReference>
<dbReference type="Gene3D" id="3.10.450.50">
    <property type="match status" value="1"/>
</dbReference>
<dbReference type="PANTHER" id="PTHR41252:SF1">
    <property type="entry name" value="BLR2505 PROTEIN"/>
    <property type="match status" value="1"/>
</dbReference>
<dbReference type="EMBL" id="PQVP01000001">
    <property type="protein sequence ID" value="POZ86204.1"/>
    <property type="molecule type" value="Genomic_DNA"/>
</dbReference>
<dbReference type="AlphaFoldDB" id="A0A2S5E4G9"/>
<protein>
    <recommendedName>
        <fullName evidence="1">SnoaL-like domain-containing protein</fullName>
    </recommendedName>
</protein>